<dbReference type="PANTHER" id="PTHR43827">
    <property type="entry name" value="2,5-DIKETO-D-GLUCONIC ACID REDUCTASE"/>
    <property type="match status" value="1"/>
</dbReference>
<protein>
    <recommendedName>
        <fullName evidence="1">NADP-dependent oxidoreductase domain-containing protein</fullName>
    </recommendedName>
</protein>
<reference evidence="2" key="2">
    <citation type="submission" date="2015-06" db="UniProtKB">
        <authorList>
            <consortium name="EnsemblMetazoa"/>
        </authorList>
    </citation>
    <scope>IDENTIFICATION</scope>
</reference>
<proteinExistence type="predicted"/>
<dbReference type="SUPFAM" id="SSF51430">
    <property type="entry name" value="NAD(P)-linked oxidoreductase"/>
    <property type="match status" value="1"/>
</dbReference>
<evidence type="ECO:0000259" key="1">
    <source>
        <dbReference type="Pfam" id="PF00248"/>
    </source>
</evidence>
<keyword evidence="3" id="KW-1185">Reference proteome</keyword>
<evidence type="ECO:0000313" key="2">
    <source>
        <dbReference type="EnsemblMetazoa" id="MESCA005774-PA"/>
    </source>
</evidence>
<dbReference type="PROSITE" id="PS00063">
    <property type="entry name" value="ALDOKETO_REDUCTASE_3"/>
    <property type="match status" value="1"/>
</dbReference>
<dbReference type="InterPro" id="IPR036812">
    <property type="entry name" value="NAD(P)_OxRdtase_dom_sf"/>
</dbReference>
<dbReference type="EnsemblMetazoa" id="MESCA005774-RA">
    <property type="protein sequence ID" value="MESCA005774-PA"/>
    <property type="gene ID" value="MESCA005774"/>
</dbReference>
<reference evidence="3" key="1">
    <citation type="submission" date="2013-02" db="EMBL/GenBank/DDBJ databases">
        <authorList>
            <person name="Hughes D."/>
        </authorList>
    </citation>
    <scope>NUCLEOTIDE SEQUENCE</scope>
    <source>
        <strain>Durham</strain>
        <strain evidence="3">NC isolate 2 -- Noor lab</strain>
    </source>
</reference>
<dbReference type="Proteomes" id="UP000015102">
    <property type="component" value="Unassembled WGS sequence"/>
</dbReference>
<dbReference type="InterPro" id="IPR023210">
    <property type="entry name" value="NADP_OxRdtase_dom"/>
</dbReference>
<dbReference type="EMBL" id="CAQQ02147186">
    <property type="status" value="NOT_ANNOTATED_CDS"/>
    <property type="molecule type" value="Genomic_DNA"/>
</dbReference>
<feature type="domain" description="NADP-dependent oxidoreductase" evidence="1">
    <location>
        <begin position="25"/>
        <end position="88"/>
    </location>
</feature>
<name>T1GQ73_MEGSC</name>
<dbReference type="Gene3D" id="3.20.20.100">
    <property type="entry name" value="NADP-dependent oxidoreductase domain"/>
    <property type="match status" value="1"/>
</dbReference>
<evidence type="ECO:0000313" key="3">
    <source>
        <dbReference type="Proteomes" id="UP000015102"/>
    </source>
</evidence>
<dbReference type="InterPro" id="IPR018170">
    <property type="entry name" value="Aldo/ket_reductase_CS"/>
</dbReference>
<dbReference type="InterPro" id="IPR020471">
    <property type="entry name" value="AKR"/>
</dbReference>
<dbReference type="Pfam" id="PF00248">
    <property type="entry name" value="Aldo_ket_red"/>
    <property type="match status" value="1"/>
</dbReference>
<dbReference type="HOGENOM" id="CLU_023205_12_5_1"/>
<dbReference type="AlphaFoldDB" id="T1GQ73"/>
<dbReference type="STRING" id="36166.T1GQ73"/>
<sequence>MGTSLLKQPLITSLRGSRELPDLLINPEVIKIGEAHKKTSAQVLLRWIIQRGISTIPKSTNPERLKQNLNIFDFKLSDEEMKTLASLNAGIRVCDFAFFKGMEKHPEFPFKNMHCQ</sequence>
<organism evidence="2 3">
    <name type="scientific">Megaselia scalaris</name>
    <name type="common">Humpbacked fly</name>
    <name type="synonym">Phora scalaris</name>
    <dbReference type="NCBI Taxonomy" id="36166"/>
    <lineage>
        <taxon>Eukaryota</taxon>
        <taxon>Metazoa</taxon>
        <taxon>Ecdysozoa</taxon>
        <taxon>Arthropoda</taxon>
        <taxon>Hexapoda</taxon>
        <taxon>Insecta</taxon>
        <taxon>Pterygota</taxon>
        <taxon>Neoptera</taxon>
        <taxon>Endopterygota</taxon>
        <taxon>Diptera</taxon>
        <taxon>Brachycera</taxon>
        <taxon>Muscomorpha</taxon>
        <taxon>Platypezoidea</taxon>
        <taxon>Phoridae</taxon>
        <taxon>Megaseliini</taxon>
        <taxon>Megaselia</taxon>
    </lineage>
</organism>
<accession>T1GQ73</accession>
<dbReference type="GO" id="GO:0016491">
    <property type="term" value="F:oxidoreductase activity"/>
    <property type="evidence" value="ECO:0007669"/>
    <property type="project" value="InterPro"/>
</dbReference>
<dbReference type="OMA" id="DIFIGHP"/>
<dbReference type="EMBL" id="CAQQ02147185">
    <property type="status" value="NOT_ANNOTATED_CDS"/>
    <property type="molecule type" value="Genomic_DNA"/>
</dbReference>
<dbReference type="PANTHER" id="PTHR43827:SF14">
    <property type="entry name" value="NADP-DEPENDENT OXIDOREDUCTASE DOMAIN-CONTAINING PROTEIN"/>
    <property type="match status" value="1"/>
</dbReference>